<comment type="caution">
    <text evidence="2">The sequence shown here is derived from an EMBL/GenBank/DDBJ whole genome shotgun (WGS) entry which is preliminary data.</text>
</comment>
<accession>A0ABU5XX15</accession>
<dbReference type="Proteomes" id="UP001298593">
    <property type="component" value="Unassembled WGS sequence"/>
</dbReference>
<gene>
    <name evidence="2" type="ORF">KV113_12280</name>
</gene>
<dbReference type="InterPro" id="IPR038332">
    <property type="entry name" value="PPE_sf"/>
</dbReference>
<evidence type="ECO:0000259" key="1">
    <source>
        <dbReference type="Pfam" id="PF00934"/>
    </source>
</evidence>
<dbReference type="RefSeq" id="WP_224974828.1">
    <property type="nucleotide sequence ID" value="NZ_JAYJJU010000010.1"/>
</dbReference>
<evidence type="ECO:0000313" key="3">
    <source>
        <dbReference type="Proteomes" id="UP001298593"/>
    </source>
</evidence>
<evidence type="ECO:0000313" key="2">
    <source>
        <dbReference type="EMBL" id="MEB3032332.1"/>
    </source>
</evidence>
<dbReference type="SUPFAM" id="SSF140459">
    <property type="entry name" value="PE/PPE dimer-like"/>
    <property type="match status" value="1"/>
</dbReference>
<feature type="domain" description="PE" evidence="1">
    <location>
        <begin position="4"/>
        <end position="91"/>
    </location>
</feature>
<reference evidence="2 3" key="1">
    <citation type="submission" date="2023-12" db="EMBL/GenBank/DDBJ databases">
        <title>Description of new species of Mycobacterium terrae complex isolated from sewage at the Sao Paulo Zoological Park Foundation in Brazil.</title>
        <authorList>
            <person name="Romagnoli C.L."/>
            <person name="Conceicao E.C."/>
            <person name="Machado E."/>
            <person name="Barreto L.B.P.F."/>
            <person name="Sharma A."/>
            <person name="Silva N.M."/>
            <person name="Marques L.E."/>
            <person name="Juliana M.A."/>
            <person name="Lourenco M.C.S."/>
            <person name="Digiampietri L.A."/>
            <person name="Suffys P.N."/>
            <person name="Viana-Niero C."/>
        </authorList>
    </citation>
    <scope>NUCLEOTIDE SEQUENCE [LARGE SCALE GENOMIC DNA]</scope>
    <source>
        <strain evidence="2 3">MYC340</strain>
    </source>
</reference>
<organism evidence="2 3">
    <name type="scientific">[Mycobacterium] nativiensis</name>
    <dbReference type="NCBI Taxonomy" id="2855503"/>
    <lineage>
        <taxon>Bacteria</taxon>
        <taxon>Bacillati</taxon>
        <taxon>Actinomycetota</taxon>
        <taxon>Actinomycetes</taxon>
        <taxon>Mycobacteriales</taxon>
        <taxon>Mycobacteriaceae</taxon>
        <taxon>Mycolicibacter</taxon>
    </lineage>
</organism>
<dbReference type="Gene3D" id="1.10.287.850">
    <property type="entry name" value="HP0062-like domain"/>
    <property type="match status" value="1"/>
</dbReference>
<name>A0ABU5XX15_9MYCO</name>
<keyword evidence="3" id="KW-1185">Reference proteome</keyword>
<protein>
    <submittedName>
        <fullName evidence="2">PE family protein</fullName>
    </submittedName>
</protein>
<sequence length="99" mass="9471">MVLHLVPEGLAATSAAVETIAAALAAAHAAAVPVITAVAPPAVDPVSLQAAAELGIQGGQHAAVAARGTEVLGWAGVGVAQAGVNYQAADTLAASAFPR</sequence>
<proteinExistence type="predicted"/>
<dbReference type="Pfam" id="PF00934">
    <property type="entry name" value="PE"/>
    <property type="match status" value="1"/>
</dbReference>
<dbReference type="InterPro" id="IPR000084">
    <property type="entry name" value="PE-PGRS_N"/>
</dbReference>
<dbReference type="EMBL" id="JAYJJU010000010">
    <property type="protein sequence ID" value="MEB3032332.1"/>
    <property type="molecule type" value="Genomic_DNA"/>
</dbReference>